<dbReference type="KEGG" id="bvv:BHK69_14990"/>
<feature type="signal peptide" evidence="1">
    <location>
        <begin position="1"/>
        <end position="19"/>
    </location>
</feature>
<sequence>MKIAIVLSALALSASSAMACSLGKTDTQASLHSDRQQATAASQAEQVTVVAKNASGTNAAETAATATE</sequence>
<dbReference type="AlphaFoldDB" id="A0A1D7U2I5"/>
<protein>
    <recommendedName>
        <fullName evidence="4">Lipoprotein</fullName>
    </recommendedName>
</protein>
<gene>
    <name evidence="2" type="ORF">BHK69_14990</name>
</gene>
<organism evidence="2 3">
    <name type="scientific">Bosea vaviloviae</name>
    <dbReference type="NCBI Taxonomy" id="1526658"/>
    <lineage>
        <taxon>Bacteria</taxon>
        <taxon>Pseudomonadati</taxon>
        <taxon>Pseudomonadota</taxon>
        <taxon>Alphaproteobacteria</taxon>
        <taxon>Hyphomicrobiales</taxon>
        <taxon>Boseaceae</taxon>
        <taxon>Bosea</taxon>
    </lineage>
</organism>
<feature type="chain" id="PRO_5009099901" description="Lipoprotein" evidence="1">
    <location>
        <begin position="20"/>
        <end position="68"/>
    </location>
</feature>
<accession>A0A1D7U2I5</accession>
<evidence type="ECO:0000313" key="2">
    <source>
        <dbReference type="EMBL" id="AOO81588.1"/>
    </source>
</evidence>
<proteinExistence type="predicted"/>
<keyword evidence="3" id="KW-1185">Reference proteome</keyword>
<reference evidence="2 3" key="1">
    <citation type="journal article" date="2015" name="Antonie Van Leeuwenhoek">
        <title>Bosea vaviloviae sp. nov., a new species of slow-growing rhizobia isolated from nodules of the relict species Vavilovia formosa (Stev.) Fed.</title>
        <authorList>
            <person name="Safronova V.I."/>
            <person name="Kuznetsova I.G."/>
            <person name="Sazanova A.L."/>
            <person name="Kimeklis A.K."/>
            <person name="Belimov A.A."/>
            <person name="Andronov E.E."/>
            <person name="Pinaev A.G."/>
            <person name="Chizhevskaya E.P."/>
            <person name="Pukhaev A.R."/>
            <person name="Popov K.P."/>
            <person name="Willems A."/>
            <person name="Tikhonovich I.A."/>
        </authorList>
    </citation>
    <scope>NUCLEOTIDE SEQUENCE [LARGE SCALE GENOMIC DNA]</scope>
    <source>
        <strain evidence="2 3">Vaf18</strain>
    </source>
</reference>
<dbReference type="EMBL" id="CP017147">
    <property type="protein sequence ID" value="AOO81588.1"/>
    <property type="molecule type" value="Genomic_DNA"/>
</dbReference>
<name>A0A1D7U2I5_9HYPH</name>
<keyword evidence="1" id="KW-0732">Signal</keyword>
<dbReference type="Proteomes" id="UP000094969">
    <property type="component" value="Chromosome"/>
</dbReference>
<dbReference type="PROSITE" id="PS51257">
    <property type="entry name" value="PROKAR_LIPOPROTEIN"/>
    <property type="match status" value="1"/>
</dbReference>
<dbReference type="RefSeq" id="WP_069690800.1">
    <property type="nucleotide sequence ID" value="NZ_CP017147.1"/>
</dbReference>
<evidence type="ECO:0000313" key="3">
    <source>
        <dbReference type="Proteomes" id="UP000094969"/>
    </source>
</evidence>
<evidence type="ECO:0000256" key="1">
    <source>
        <dbReference type="SAM" id="SignalP"/>
    </source>
</evidence>
<evidence type="ECO:0008006" key="4">
    <source>
        <dbReference type="Google" id="ProtNLM"/>
    </source>
</evidence>